<evidence type="ECO:0000256" key="2">
    <source>
        <dbReference type="ARBA" id="ARBA00022723"/>
    </source>
</evidence>
<keyword evidence="9" id="KW-0539">Nucleus</keyword>
<dbReference type="OMA" id="SHIYENC"/>
<feature type="domain" description="C2H2-type" evidence="12">
    <location>
        <begin position="967"/>
        <end position="995"/>
    </location>
</feature>
<dbReference type="SMART" id="SM00355">
    <property type="entry name" value="ZnF_C2H2"/>
    <property type="match status" value="33"/>
</dbReference>
<feature type="domain" description="C2H2-type" evidence="12">
    <location>
        <begin position="1026"/>
        <end position="1054"/>
    </location>
</feature>
<feature type="domain" description="C2H2-type" evidence="12">
    <location>
        <begin position="695"/>
        <end position="723"/>
    </location>
</feature>
<feature type="domain" description="C2H2-type" evidence="12">
    <location>
        <begin position="879"/>
        <end position="907"/>
    </location>
</feature>
<dbReference type="FunFam" id="3.30.160.60:FF:000145">
    <property type="entry name" value="Zinc finger protein 574"/>
    <property type="match status" value="1"/>
</dbReference>
<feature type="domain" description="C2H2-type" evidence="12">
    <location>
        <begin position="724"/>
        <end position="746"/>
    </location>
</feature>
<dbReference type="PhylomeDB" id="Q16GF1"/>
<dbReference type="VEuPathDB" id="VectorBase:AAEL027897"/>
<feature type="domain" description="C2H2-type" evidence="12">
    <location>
        <begin position="755"/>
        <end position="782"/>
    </location>
</feature>
<feature type="compositionally biased region" description="Acidic residues" evidence="11">
    <location>
        <begin position="157"/>
        <end position="175"/>
    </location>
</feature>
<evidence type="ECO:0000256" key="8">
    <source>
        <dbReference type="ARBA" id="ARBA00023163"/>
    </source>
</evidence>
<dbReference type="PROSITE" id="PS50157">
    <property type="entry name" value="ZINC_FINGER_C2H2_2"/>
    <property type="match status" value="25"/>
</dbReference>
<feature type="domain" description="C2H2-type" evidence="12">
    <location>
        <begin position="269"/>
        <end position="297"/>
    </location>
</feature>
<feature type="domain" description="C2H2-type" evidence="12">
    <location>
        <begin position="508"/>
        <end position="535"/>
    </location>
</feature>
<organism evidence="13 14">
    <name type="scientific">Aedes aegypti</name>
    <name type="common">Yellowfever mosquito</name>
    <name type="synonym">Culex aegypti</name>
    <dbReference type="NCBI Taxonomy" id="7159"/>
    <lineage>
        <taxon>Eukaryota</taxon>
        <taxon>Metazoa</taxon>
        <taxon>Ecdysozoa</taxon>
        <taxon>Arthropoda</taxon>
        <taxon>Hexapoda</taxon>
        <taxon>Insecta</taxon>
        <taxon>Pterygota</taxon>
        <taxon>Neoptera</taxon>
        <taxon>Endopterygota</taxon>
        <taxon>Diptera</taxon>
        <taxon>Nematocera</taxon>
        <taxon>Culicoidea</taxon>
        <taxon>Culicidae</taxon>
        <taxon>Culicinae</taxon>
        <taxon>Aedini</taxon>
        <taxon>Aedes</taxon>
        <taxon>Stegomyia</taxon>
    </lineage>
</organism>
<evidence type="ECO:0000256" key="10">
    <source>
        <dbReference type="PROSITE-ProRule" id="PRU00042"/>
    </source>
</evidence>
<evidence type="ECO:0000256" key="1">
    <source>
        <dbReference type="ARBA" id="ARBA00004123"/>
    </source>
</evidence>
<keyword evidence="3" id="KW-0677">Repeat</keyword>
<keyword evidence="4 10" id="KW-0863">Zinc-finger</keyword>
<dbReference type="PANTHER" id="PTHR24384">
    <property type="entry name" value="FINGER PUTATIVE TRANSCRIPTION FACTOR FAMILY-RELATED"/>
    <property type="match status" value="1"/>
</dbReference>
<keyword evidence="7" id="KW-0238">DNA-binding</keyword>
<dbReference type="SMART" id="SM00868">
    <property type="entry name" value="zf-AD"/>
    <property type="match status" value="1"/>
</dbReference>
<dbReference type="FunFam" id="3.30.160.60:FF:000446">
    <property type="entry name" value="Zinc finger protein"/>
    <property type="match status" value="1"/>
</dbReference>
<accession>Q16GF1</accession>
<dbReference type="Pfam" id="PF07776">
    <property type="entry name" value="zf-AD"/>
    <property type="match status" value="1"/>
</dbReference>
<dbReference type="HOGENOM" id="CLU_256991_0_0_1"/>
<feature type="domain" description="C2H2-type" evidence="12">
    <location>
        <begin position="813"/>
        <end position="841"/>
    </location>
</feature>
<dbReference type="GO" id="GO:0000981">
    <property type="term" value="F:DNA-binding transcription factor activity, RNA polymerase II-specific"/>
    <property type="evidence" value="ECO:0007669"/>
    <property type="project" value="TreeGrafter"/>
</dbReference>
<dbReference type="Proteomes" id="UP000682892">
    <property type="component" value="Unassembled WGS sequence"/>
</dbReference>
<keyword evidence="2" id="KW-0479">Metal-binding</keyword>
<reference evidence="13" key="1">
    <citation type="submission" date="2005-10" db="EMBL/GenBank/DDBJ databases">
        <authorList>
            <person name="Loftus B.J."/>
            <person name="Nene V.M."/>
            <person name="Hannick L.I."/>
            <person name="Bidwell S."/>
            <person name="Haas B."/>
            <person name="Amedeo P."/>
            <person name="Orvis J."/>
            <person name="Wortman J.R."/>
            <person name="White O.R."/>
            <person name="Salzberg S."/>
            <person name="Shumway M."/>
            <person name="Koo H."/>
            <person name="Zhao Y."/>
            <person name="Holmes M."/>
            <person name="Miller J."/>
            <person name="Schatz M."/>
            <person name="Pop M."/>
            <person name="Pai G."/>
            <person name="Utterback T."/>
            <person name="Rogers Y.-H."/>
            <person name="Kravitz S."/>
            <person name="Fraser C.M."/>
        </authorList>
    </citation>
    <scope>NUCLEOTIDE SEQUENCE</scope>
    <source>
        <strain evidence="13">Liverpool</strain>
    </source>
</reference>
<feature type="domain" description="C2H2-type" evidence="12">
    <location>
        <begin position="997"/>
        <end position="1025"/>
    </location>
</feature>
<keyword evidence="6" id="KW-0805">Transcription regulation</keyword>
<protein>
    <submittedName>
        <fullName evidence="13">AAEL014407-PA</fullName>
    </submittedName>
</protein>
<evidence type="ECO:0000256" key="9">
    <source>
        <dbReference type="ARBA" id="ARBA00023242"/>
    </source>
</evidence>
<feature type="domain" description="C2H2-type" evidence="12">
    <location>
        <begin position="908"/>
        <end position="935"/>
    </location>
</feature>
<evidence type="ECO:0000256" key="4">
    <source>
        <dbReference type="ARBA" id="ARBA00022771"/>
    </source>
</evidence>
<evidence type="ECO:0000313" key="14">
    <source>
        <dbReference type="Proteomes" id="UP000682892"/>
    </source>
</evidence>
<feature type="domain" description="C2H2-type" evidence="12">
    <location>
        <begin position="1145"/>
        <end position="1172"/>
    </location>
</feature>
<dbReference type="GO" id="GO:0008270">
    <property type="term" value="F:zinc ion binding"/>
    <property type="evidence" value="ECO:0007669"/>
    <property type="project" value="UniProtKB-KW"/>
</dbReference>
<dbReference type="Gene3D" id="3.30.160.60">
    <property type="entry name" value="Classic Zinc Finger"/>
    <property type="match status" value="16"/>
</dbReference>
<dbReference type="PaxDb" id="7159-AAEL014407-PA"/>
<evidence type="ECO:0000256" key="3">
    <source>
        <dbReference type="ARBA" id="ARBA00022737"/>
    </source>
</evidence>
<feature type="domain" description="C2H2-type" evidence="12">
    <location>
        <begin position="214"/>
        <end position="242"/>
    </location>
</feature>
<evidence type="ECO:0000313" key="13">
    <source>
        <dbReference type="EMBL" id="EAT33321.1"/>
    </source>
</evidence>
<keyword evidence="8" id="KW-0804">Transcription</keyword>
<dbReference type="EMBL" id="CH478284">
    <property type="protein sequence ID" value="EAT33321.1"/>
    <property type="molecule type" value="Genomic_DNA"/>
</dbReference>
<dbReference type="PROSITE" id="PS00028">
    <property type="entry name" value="ZINC_FINGER_C2H2_1"/>
    <property type="match status" value="24"/>
</dbReference>
<feature type="region of interest" description="Disordered" evidence="11">
    <location>
        <begin position="373"/>
        <end position="404"/>
    </location>
</feature>
<feature type="domain" description="C2H2-type" evidence="12">
    <location>
        <begin position="660"/>
        <end position="688"/>
    </location>
</feature>
<reference evidence="13" key="3">
    <citation type="submission" date="2012-09" db="EMBL/GenBank/DDBJ databases">
        <authorList>
            <consortium name="VectorBase"/>
        </authorList>
    </citation>
    <scope>NUCLEOTIDE SEQUENCE</scope>
    <source>
        <strain evidence="13">Liverpool</strain>
    </source>
</reference>
<comment type="subcellular location">
    <subcellularLocation>
        <location evidence="1">Nucleus</location>
    </subcellularLocation>
</comment>
<evidence type="ECO:0000256" key="6">
    <source>
        <dbReference type="ARBA" id="ARBA00023015"/>
    </source>
</evidence>
<dbReference type="GO" id="GO:0005634">
    <property type="term" value="C:nucleus"/>
    <property type="evidence" value="ECO:0007669"/>
    <property type="project" value="UniProtKB-SubCell"/>
</dbReference>
<sequence>MDDSSDLSDCFTCMRKTDNFLRICDEANTESVDRILARHFWFERKEYELSVLCTSCWEKIDEFHKFYCEVANVHQVDALNFVKVEGEETKKKRGRKRKKPVEEEQEDDDEEWKPPAVDLGFPVPVHVKLEVTEPDLEEREVFAVEHQQIKRETVAAESEDDDDESEEGDEEESDEESSKPIAARRRQVKKPGRRGRRSTQGQKDAVILQHLEKLGCDQCSEEFDSFGKLEKHCRQEHDSAPNVVCCNRAYQKLNGLYQHVCRHKNLFKYRCKECDRCFKNVDGLNMHNLLHHTPEDEKRFRCHQCDTAFASELLLTSHLNWHATVEPKNIICHKCNKYFTNTKMLENHTLTHHPELLDPEAYQTEPEAVSYLQEQHSVDESQIPDGADSSFKRPQELAKPIRRKTTEESVVEDDLIRKYCSLNCESCDFIGPTFSKLQVHYKNEHDAQGFAVCCARKFSKKSRLYEHVCVHENPDHFKCQVCAKTFQNSFGLSNHMMWKHTPDSEKPFRCDVCGNRFWKDYLLKQHMEYHLALEEKKYACKECDRFWVCDICAKGFPLKSALEFHRQQHTQEGRAAQKAQCKYCSLWMKNVRSLRSHLKRCKSDPVSCDICGKECSNAFSLQSHKKFVHSNAPMYSCSFCAKPFKRLLRLRVGHTGDLLYKCEYCPRTCNSSSNMYTHKKVAHPEQRHLVEHDPTKCEVCGKEFSNKYGLQRHIKDYHEEQKEFICDVCSKGFSRQSMYLEHRRTHDLTPEQMREQCSVCNKWLKNQVCLEKHMKRHRTEGAHICDVCDHVSVNALSLRVHKVRQHGPNSKKHACDICGKEYTRVMTLREHVANAHTREPLYECRYCSKKFFSSATMYAHRKKHHPDEWLKDHLTKYGTVCGDCGKLFRTRNGLQKHTKAVHQEPTDYICKICSKGFYRRSLFVEHLKTHEKTPDELKEQCEVCKKWLKNHLSWEKHVQRHQFEGQFKCDECDHVSVNLLSLKVHKKRRHGSDKEEYQCELCDKSYTRKQSLKEHVANAHTGEPLYECQYCLKGFFSNATMYAHRKKDHPQESSENVTLECDSCQEKHTSFVTLQQHSKAEHKKHAVVFCCGLKFHRKPLLIDHLYFHLEPTRFQCKICHKNLHHTRSLKWHMDKYHAPEESRTLQCSKCPKMFTHQRFLVLHEQYHNRKWHCKICDKRFIYEAVLKQHHKSVHTKELQYVCHVCAKTFHIYSSYRSHLLTHDESAKKKPQKPRVQCQICNTWTLKLSRHMRLHAGTRTCEICGEECKNHFTYRYHMKNHQTGDFICSVCGKSFKREIGLKEHMASHTGDVLYSCDFCDRTFNSNANRASHRKKMHPQQWLEDKLKKRAAKMAPVDEPAQS</sequence>
<dbReference type="VEuPathDB" id="VectorBase:AAEL023095"/>
<evidence type="ECO:0000256" key="7">
    <source>
        <dbReference type="ARBA" id="ARBA00023125"/>
    </source>
</evidence>
<dbReference type="InterPro" id="IPR012934">
    <property type="entry name" value="Znf_AD"/>
</dbReference>
<gene>
    <name evidence="13" type="ORF">AaeL_AAEL014407</name>
</gene>
<dbReference type="STRING" id="7159.Q16GF1"/>
<dbReference type="InterPro" id="IPR036236">
    <property type="entry name" value="Znf_C2H2_sf"/>
</dbReference>
<feature type="domain" description="C2H2-type" evidence="12">
    <location>
        <begin position="842"/>
        <end position="869"/>
    </location>
</feature>
<feature type="region of interest" description="Disordered" evidence="11">
    <location>
        <begin position="147"/>
        <end position="204"/>
    </location>
</feature>
<dbReference type="Pfam" id="PF12874">
    <property type="entry name" value="zf-met"/>
    <property type="match status" value="1"/>
</dbReference>
<feature type="domain" description="C2H2-type" evidence="12">
    <location>
        <begin position="606"/>
        <end position="634"/>
    </location>
</feature>
<dbReference type="Gene3D" id="3.40.1800.20">
    <property type="match status" value="1"/>
</dbReference>
<reference evidence="13" key="2">
    <citation type="journal article" date="2007" name="Science">
        <title>Genome sequence of Aedes aegypti, a major arbovirus vector.</title>
        <authorList>
            <person name="Nene V."/>
            <person name="Wortman J.R."/>
            <person name="Lawson D."/>
            <person name="Haas B."/>
            <person name="Kodira C."/>
            <person name="Tu Z.J."/>
            <person name="Loftus B."/>
            <person name="Xi Z."/>
            <person name="Megy K."/>
            <person name="Grabherr M."/>
            <person name="Ren Q."/>
            <person name="Zdobnov E.M."/>
            <person name="Lobo N.F."/>
            <person name="Campbell K.S."/>
            <person name="Brown S.E."/>
            <person name="Bonaldo M.F."/>
            <person name="Zhu J."/>
            <person name="Sinkins S.P."/>
            <person name="Hogenkamp D.G."/>
            <person name="Amedeo P."/>
            <person name="Arensburger P."/>
            <person name="Atkinson P.W."/>
            <person name="Bidwell S."/>
            <person name="Biedler J."/>
            <person name="Birney E."/>
            <person name="Bruggner R.V."/>
            <person name="Costas J."/>
            <person name="Coy M.R."/>
            <person name="Crabtree J."/>
            <person name="Crawford M."/>
            <person name="Debruyn B."/>
            <person name="Decaprio D."/>
            <person name="Eiglmeier K."/>
            <person name="Eisenstadt E."/>
            <person name="El-Dorry H."/>
            <person name="Gelbart W.M."/>
            <person name="Gomes S.L."/>
            <person name="Hammond M."/>
            <person name="Hannick L.I."/>
            <person name="Hogan J.R."/>
            <person name="Holmes M.H."/>
            <person name="Jaffe D."/>
            <person name="Johnston J.S."/>
            <person name="Kennedy R.C."/>
            <person name="Koo H."/>
            <person name="Kravitz S."/>
            <person name="Kriventseva E.V."/>
            <person name="Kulp D."/>
            <person name="Labutti K."/>
            <person name="Lee E."/>
            <person name="Li S."/>
            <person name="Lovin D.D."/>
            <person name="Mao C."/>
            <person name="Mauceli E."/>
            <person name="Menck C.F."/>
            <person name="Miller J.R."/>
            <person name="Montgomery P."/>
            <person name="Mori A."/>
            <person name="Nascimento A.L."/>
            <person name="Naveira H.F."/>
            <person name="Nusbaum C."/>
            <person name="O'leary S."/>
            <person name="Orvis J."/>
            <person name="Pertea M."/>
            <person name="Quesneville H."/>
            <person name="Reidenbach K.R."/>
            <person name="Rogers Y.H."/>
            <person name="Roth C.W."/>
            <person name="Schneider J.R."/>
            <person name="Schatz M."/>
            <person name="Shumway M."/>
            <person name="Stanke M."/>
            <person name="Stinson E.O."/>
            <person name="Tubio J.M."/>
            <person name="Vanzee J.P."/>
            <person name="Verjovski-Almeida S."/>
            <person name="Werner D."/>
            <person name="White O."/>
            <person name="Wyder S."/>
            <person name="Zeng Q."/>
            <person name="Zhao Q."/>
            <person name="Zhao Y."/>
            <person name="Hill C.A."/>
            <person name="Raikhel A.S."/>
            <person name="Soares M.B."/>
            <person name="Knudson D.L."/>
            <person name="Lee N.H."/>
            <person name="Galagan J."/>
            <person name="Salzberg S.L."/>
            <person name="Paulsen I.T."/>
            <person name="Dimopoulos G."/>
            <person name="Collins F.H."/>
            <person name="Birren B."/>
            <person name="Fraser-Liggett C.M."/>
            <person name="Severson D.W."/>
        </authorList>
    </citation>
    <scope>NUCLEOTIDE SEQUENCE [LARGE SCALE GENOMIC DNA]</scope>
    <source>
        <strain evidence="13">Liverpool</strain>
    </source>
</reference>
<dbReference type="VEuPathDB" id="VectorBase:AAEL001595"/>
<dbReference type="InterPro" id="IPR050752">
    <property type="entry name" value="C2H2-ZF_domain"/>
</dbReference>
<dbReference type="GO" id="GO:0000978">
    <property type="term" value="F:RNA polymerase II cis-regulatory region sequence-specific DNA binding"/>
    <property type="evidence" value="ECO:0007669"/>
    <property type="project" value="TreeGrafter"/>
</dbReference>
<dbReference type="Pfam" id="PF00096">
    <property type="entry name" value="zf-C2H2"/>
    <property type="match status" value="6"/>
</dbReference>
<feature type="domain" description="C2H2-type" evidence="12">
    <location>
        <begin position="1285"/>
        <end position="1312"/>
    </location>
</feature>
<feature type="domain" description="C2H2-type" evidence="12">
    <location>
        <begin position="1313"/>
        <end position="1336"/>
    </location>
</feature>
<name>Q16GF1_AEDAE</name>
<feature type="region of interest" description="Disordered" evidence="11">
    <location>
        <begin position="92"/>
        <end position="117"/>
    </location>
</feature>
<dbReference type="InterPro" id="IPR013087">
    <property type="entry name" value="Znf_C2H2_type"/>
</dbReference>
<proteinExistence type="predicted"/>
<evidence type="ECO:0000256" key="11">
    <source>
        <dbReference type="SAM" id="MobiDB-lite"/>
    </source>
</evidence>
<feature type="domain" description="C2H2-type" evidence="12">
    <location>
        <begin position="1114"/>
        <end position="1142"/>
    </location>
</feature>
<dbReference type="eggNOG" id="KOG1721">
    <property type="taxonomic scope" value="Eukaryota"/>
</dbReference>
<dbReference type="PANTHER" id="PTHR24384:SF189">
    <property type="entry name" value="C2H2-TYPE DOMAIN-CONTAINING PROTEIN-RELATED"/>
    <property type="match status" value="1"/>
</dbReference>
<keyword evidence="5" id="KW-0862">Zinc</keyword>
<feature type="domain" description="C2H2-type" evidence="12">
    <location>
        <begin position="1171"/>
        <end position="1199"/>
    </location>
</feature>
<feature type="domain" description="C2H2-type" evidence="12">
    <location>
        <begin position="477"/>
        <end position="505"/>
    </location>
</feature>
<evidence type="ECO:0000256" key="5">
    <source>
        <dbReference type="ARBA" id="ARBA00022833"/>
    </source>
</evidence>
<feature type="compositionally biased region" description="Basic residues" evidence="11">
    <location>
        <begin position="182"/>
        <end position="197"/>
    </location>
</feature>
<feature type="domain" description="C2H2-type" evidence="12">
    <location>
        <begin position="330"/>
        <end position="357"/>
    </location>
</feature>
<feature type="domain" description="C2H2-type" evidence="12">
    <location>
        <begin position="1200"/>
        <end position="1227"/>
    </location>
</feature>
<feature type="domain" description="C2H2-type" evidence="12">
    <location>
        <begin position="300"/>
        <end position="327"/>
    </location>
</feature>
<feature type="domain" description="C2H2-type" evidence="12">
    <location>
        <begin position="547"/>
        <end position="574"/>
    </location>
</feature>
<dbReference type="SUPFAM" id="SSF57667">
    <property type="entry name" value="beta-beta-alpha zinc fingers"/>
    <property type="match status" value="18"/>
</dbReference>
<evidence type="ECO:0000259" key="12">
    <source>
        <dbReference type="PROSITE" id="PS50157"/>
    </source>
</evidence>